<organism evidence="14 15">
    <name type="scientific">Blautia caecimuris</name>
    <dbReference type="NCBI Taxonomy" id="1796615"/>
    <lineage>
        <taxon>Bacteria</taxon>
        <taxon>Bacillati</taxon>
        <taxon>Bacillota</taxon>
        <taxon>Clostridia</taxon>
        <taxon>Lachnospirales</taxon>
        <taxon>Lachnospiraceae</taxon>
        <taxon>Blautia</taxon>
    </lineage>
</organism>
<dbReference type="InterPro" id="IPR050640">
    <property type="entry name" value="Bact_2-comp_sensor_kinase"/>
</dbReference>
<protein>
    <submittedName>
        <fullName evidence="14">Two-component system sensor histidine kinase YesM</fullName>
        <ecNumber evidence="14">2.7.13.3</ecNumber>
    </submittedName>
</protein>
<reference evidence="14 15" key="1">
    <citation type="submission" date="2024-06" db="EMBL/GenBank/DDBJ databases">
        <title>Genomic Encyclopedia of Type Strains, Phase IV (KMG-IV): sequencing the most valuable type-strain genomes for metagenomic binning, comparative biology and taxonomic classification.</title>
        <authorList>
            <person name="Goeker M."/>
        </authorList>
    </citation>
    <scope>NUCLEOTIDE SEQUENCE [LARGE SCALE GENOMIC DNA]</scope>
    <source>
        <strain evidence="14 15">DSM 29492</strain>
    </source>
</reference>
<dbReference type="PANTHER" id="PTHR34220:SF11">
    <property type="entry name" value="SENSOR PROTEIN KINASE HPTS"/>
    <property type="match status" value="1"/>
</dbReference>
<keyword evidence="3" id="KW-0597">Phosphoprotein</keyword>
<evidence type="ECO:0000256" key="10">
    <source>
        <dbReference type="ARBA" id="ARBA00023012"/>
    </source>
</evidence>
<dbReference type="SUPFAM" id="SSF55874">
    <property type="entry name" value="ATPase domain of HSP90 chaperone/DNA topoisomerase II/histidine kinase"/>
    <property type="match status" value="1"/>
</dbReference>
<keyword evidence="2" id="KW-1003">Cell membrane</keyword>
<dbReference type="InterPro" id="IPR003660">
    <property type="entry name" value="HAMP_dom"/>
</dbReference>
<evidence type="ECO:0000256" key="5">
    <source>
        <dbReference type="ARBA" id="ARBA00022692"/>
    </source>
</evidence>
<dbReference type="PROSITE" id="PS50885">
    <property type="entry name" value="HAMP"/>
    <property type="match status" value="1"/>
</dbReference>
<keyword evidence="8" id="KW-0067">ATP-binding</keyword>
<keyword evidence="15" id="KW-1185">Reference proteome</keyword>
<evidence type="ECO:0000259" key="13">
    <source>
        <dbReference type="PROSITE" id="PS50885"/>
    </source>
</evidence>
<dbReference type="GO" id="GO:0004673">
    <property type="term" value="F:protein histidine kinase activity"/>
    <property type="evidence" value="ECO:0007669"/>
    <property type="project" value="UniProtKB-EC"/>
</dbReference>
<keyword evidence="11 12" id="KW-0472">Membrane</keyword>
<evidence type="ECO:0000313" key="15">
    <source>
        <dbReference type="Proteomes" id="UP001549106"/>
    </source>
</evidence>
<comment type="subcellular location">
    <subcellularLocation>
        <location evidence="1">Cell membrane</location>
        <topology evidence="1">Multi-pass membrane protein</topology>
    </subcellularLocation>
</comment>
<dbReference type="SMART" id="SM00304">
    <property type="entry name" value="HAMP"/>
    <property type="match status" value="1"/>
</dbReference>
<keyword evidence="6" id="KW-0547">Nucleotide-binding</keyword>
<keyword evidence="10" id="KW-0902">Two-component regulatory system</keyword>
<evidence type="ECO:0000313" key="14">
    <source>
        <dbReference type="EMBL" id="MET3752594.1"/>
    </source>
</evidence>
<evidence type="ECO:0000256" key="8">
    <source>
        <dbReference type="ARBA" id="ARBA00022840"/>
    </source>
</evidence>
<dbReference type="Proteomes" id="UP001549106">
    <property type="component" value="Unassembled WGS sequence"/>
</dbReference>
<comment type="caution">
    <text evidence="14">The sequence shown here is derived from an EMBL/GenBank/DDBJ whole genome shotgun (WGS) entry which is preliminary data.</text>
</comment>
<evidence type="ECO:0000256" key="3">
    <source>
        <dbReference type="ARBA" id="ARBA00022553"/>
    </source>
</evidence>
<dbReference type="CDD" id="cd06225">
    <property type="entry name" value="HAMP"/>
    <property type="match status" value="1"/>
</dbReference>
<evidence type="ECO:0000256" key="1">
    <source>
        <dbReference type="ARBA" id="ARBA00004651"/>
    </source>
</evidence>
<sequence>MKKHSSKQLYFRMFWGYTTIVFLVVSALVIYFLSVAGGKALKANTDARDQVCRDARDYLEETGQQADYVYKALYGSKRELDDLIAYFQLDKEEYQKYCLDKYMSTDELEYQNIYDFVNEVFSASSELKKIELISYATMEMTQCYPQKVFYPGKDGKKRIEELEQEQSRKKGELVYLKEIRNPDTLQQEGCMILTFDAKETLEKIQDSNPYVMLAVASQNDQEIYVGKKAGNWKENIRQRGYDVIQDSVDEYVVYSYVNKKEAADLSGTTFLAIMGMGFLAIAVGVVSISCYVRKFTARVETILDAMNRVKTGNLKDRIQVDRVRDELDMIAGNFNEMCGRLELYIQKSYLAEIETKNAQMQALQSQINPHFLYNTLEAIRMKAICNGDREVGKMLYSMVVLFRSQLKEADIITLGQELDYCKQYMELFEYRYQGCFLSQVECPVELLALPVPKFILQPVVENYFIHGIERDRKDNQLFIYAEKKDGQLCIYVKDNGCGMDEEEIRRKNKELRENCYGEEQKKSIGIGNVNRRIRAIYGEPYGISIEKADPKGLIVILTIKTEEE</sequence>
<evidence type="ECO:0000256" key="11">
    <source>
        <dbReference type="ARBA" id="ARBA00023136"/>
    </source>
</evidence>
<accession>A0ABV2M858</accession>
<keyword evidence="7 14" id="KW-0418">Kinase</keyword>
<dbReference type="Gene3D" id="6.10.340.10">
    <property type="match status" value="1"/>
</dbReference>
<dbReference type="Pfam" id="PF06580">
    <property type="entry name" value="His_kinase"/>
    <property type="match status" value="1"/>
</dbReference>
<proteinExistence type="predicted"/>
<feature type="transmembrane region" description="Helical" evidence="12">
    <location>
        <begin position="270"/>
        <end position="292"/>
    </location>
</feature>
<keyword evidence="4 14" id="KW-0808">Transferase</keyword>
<evidence type="ECO:0000256" key="2">
    <source>
        <dbReference type="ARBA" id="ARBA00022475"/>
    </source>
</evidence>
<keyword evidence="9 12" id="KW-1133">Transmembrane helix</keyword>
<dbReference type="Gene3D" id="3.30.565.10">
    <property type="entry name" value="Histidine kinase-like ATPase, C-terminal domain"/>
    <property type="match status" value="1"/>
</dbReference>
<dbReference type="EC" id="2.7.13.3" evidence="14"/>
<dbReference type="EMBL" id="JBEPMJ010000068">
    <property type="protein sequence ID" value="MET3752594.1"/>
    <property type="molecule type" value="Genomic_DNA"/>
</dbReference>
<name>A0ABV2M858_9FIRM</name>
<dbReference type="RefSeq" id="WP_257465812.1">
    <property type="nucleotide sequence ID" value="NZ_JANJZT010000067.1"/>
</dbReference>
<evidence type="ECO:0000256" key="9">
    <source>
        <dbReference type="ARBA" id="ARBA00022989"/>
    </source>
</evidence>
<dbReference type="SUPFAM" id="SSF158472">
    <property type="entry name" value="HAMP domain-like"/>
    <property type="match status" value="1"/>
</dbReference>
<evidence type="ECO:0000256" key="12">
    <source>
        <dbReference type="SAM" id="Phobius"/>
    </source>
</evidence>
<gene>
    <name evidence="14" type="ORF">ABID24_003868</name>
</gene>
<evidence type="ECO:0000256" key="6">
    <source>
        <dbReference type="ARBA" id="ARBA00022741"/>
    </source>
</evidence>
<evidence type="ECO:0000256" key="4">
    <source>
        <dbReference type="ARBA" id="ARBA00022679"/>
    </source>
</evidence>
<evidence type="ECO:0000256" key="7">
    <source>
        <dbReference type="ARBA" id="ARBA00022777"/>
    </source>
</evidence>
<feature type="transmembrane region" description="Helical" evidence="12">
    <location>
        <begin position="12"/>
        <end position="33"/>
    </location>
</feature>
<dbReference type="InterPro" id="IPR036890">
    <property type="entry name" value="HATPase_C_sf"/>
</dbReference>
<dbReference type="PANTHER" id="PTHR34220">
    <property type="entry name" value="SENSOR HISTIDINE KINASE YPDA"/>
    <property type="match status" value="1"/>
</dbReference>
<keyword evidence="5 12" id="KW-0812">Transmembrane</keyword>
<feature type="domain" description="HAMP" evidence="13">
    <location>
        <begin position="293"/>
        <end position="346"/>
    </location>
</feature>
<dbReference type="InterPro" id="IPR010559">
    <property type="entry name" value="Sig_transdc_His_kin_internal"/>
</dbReference>
<dbReference type="Pfam" id="PF00672">
    <property type="entry name" value="HAMP"/>
    <property type="match status" value="1"/>
</dbReference>